<dbReference type="Proteomes" id="UP001189624">
    <property type="component" value="Chromosome 6"/>
</dbReference>
<dbReference type="Gramene" id="rna-AYBTSS11_LOCUS18235">
    <property type="protein sequence ID" value="CAJ1960517.1"/>
    <property type="gene ID" value="gene-AYBTSS11_LOCUS18235"/>
</dbReference>
<dbReference type="AlphaFoldDB" id="A0AA86TBN3"/>
<gene>
    <name evidence="1" type="ORF">AYBTSS11_LOCUS18235</name>
</gene>
<name>A0AA86TBN3_9FABA</name>
<protein>
    <submittedName>
        <fullName evidence="1">Uncharacterized protein</fullName>
    </submittedName>
</protein>
<evidence type="ECO:0000313" key="2">
    <source>
        <dbReference type="Proteomes" id="UP001189624"/>
    </source>
</evidence>
<proteinExistence type="predicted"/>
<organism evidence="1 2">
    <name type="scientific">Sphenostylis stenocarpa</name>
    <dbReference type="NCBI Taxonomy" id="92480"/>
    <lineage>
        <taxon>Eukaryota</taxon>
        <taxon>Viridiplantae</taxon>
        <taxon>Streptophyta</taxon>
        <taxon>Embryophyta</taxon>
        <taxon>Tracheophyta</taxon>
        <taxon>Spermatophyta</taxon>
        <taxon>Magnoliopsida</taxon>
        <taxon>eudicotyledons</taxon>
        <taxon>Gunneridae</taxon>
        <taxon>Pentapetalae</taxon>
        <taxon>rosids</taxon>
        <taxon>fabids</taxon>
        <taxon>Fabales</taxon>
        <taxon>Fabaceae</taxon>
        <taxon>Papilionoideae</taxon>
        <taxon>50 kb inversion clade</taxon>
        <taxon>NPAAA clade</taxon>
        <taxon>indigoferoid/millettioid clade</taxon>
        <taxon>Phaseoleae</taxon>
        <taxon>Sphenostylis</taxon>
    </lineage>
</organism>
<keyword evidence="2" id="KW-1185">Reference proteome</keyword>
<evidence type="ECO:0000313" key="1">
    <source>
        <dbReference type="EMBL" id="CAJ1960517.1"/>
    </source>
</evidence>
<dbReference type="EMBL" id="OY731403">
    <property type="protein sequence ID" value="CAJ1960517.1"/>
    <property type="molecule type" value="Genomic_DNA"/>
</dbReference>
<reference evidence="1" key="1">
    <citation type="submission" date="2023-10" db="EMBL/GenBank/DDBJ databases">
        <authorList>
            <person name="Domelevo Entfellner J.-B."/>
        </authorList>
    </citation>
    <scope>NUCLEOTIDE SEQUENCE</scope>
</reference>
<accession>A0AA86TBN3</accession>
<sequence length="50" mass="5378">MAQNVSFCLFSSVTLSEALVRFVPELVVAAIDGKYCMISIAIVIIVAEES</sequence>